<evidence type="ECO:0000259" key="1">
    <source>
        <dbReference type="PROSITE" id="PS50887"/>
    </source>
</evidence>
<dbReference type="InterPro" id="IPR050469">
    <property type="entry name" value="Diguanylate_Cyclase"/>
</dbReference>
<comment type="caution">
    <text evidence="2">The sequence shown here is derived from an EMBL/GenBank/DDBJ whole genome shotgun (WGS) entry which is preliminary data.</text>
</comment>
<dbReference type="PANTHER" id="PTHR45138:SF24">
    <property type="entry name" value="DIGUANYLATE CYCLASE DGCC-RELATED"/>
    <property type="match status" value="1"/>
</dbReference>
<dbReference type="NCBIfam" id="TIGR00254">
    <property type="entry name" value="GGDEF"/>
    <property type="match status" value="1"/>
</dbReference>
<dbReference type="Proteomes" id="UP000265715">
    <property type="component" value="Unassembled WGS sequence"/>
</dbReference>
<protein>
    <submittedName>
        <fullName evidence="2">Diguanylate cyclase DosC</fullName>
        <ecNumber evidence="2">2.7.7.65</ecNumber>
    </submittedName>
</protein>
<dbReference type="SUPFAM" id="SSF55073">
    <property type="entry name" value="Nucleotide cyclase"/>
    <property type="match status" value="1"/>
</dbReference>
<keyword evidence="3" id="KW-1185">Reference proteome</keyword>
<evidence type="ECO:0000313" key="2">
    <source>
        <dbReference type="EMBL" id="RIH75819.1"/>
    </source>
</evidence>
<reference evidence="2 3" key="1">
    <citation type="submission" date="2018-08" db="EMBL/GenBank/DDBJ databases">
        <title>Meiothermus terrae DSM 26712 genome sequencing project.</title>
        <authorList>
            <person name="Da Costa M.S."/>
            <person name="Albuquerque L."/>
            <person name="Raposo P."/>
            <person name="Froufe H.J.C."/>
            <person name="Barroso C.S."/>
            <person name="Egas C."/>
        </authorList>
    </citation>
    <scope>NUCLEOTIDE SEQUENCE [LARGE SCALE GENOMIC DNA]</scope>
    <source>
        <strain evidence="2 3">DSM 26712</strain>
    </source>
</reference>
<dbReference type="GO" id="GO:0052621">
    <property type="term" value="F:diguanylate cyclase activity"/>
    <property type="evidence" value="ECO:0007669"/>
    <property type="project" value="UniProtKB-EC"/>
</dbReference>
<dbReference type="GO" id="GO:0005886">
    <property type="term" value="C:plasma membrane"/>
    <property type="evidence" value="ECO:0007669"/>
    <property type="project" value="TreeGrafter"/>
</dbReference>
<dbReference type="Pfam" id="PF00990">
    <property type="entry name" value="GGDEF"/>
    <property type="match status" value="1"/>
</dbReference>
<dbReference type="InterPro" id="IPR000160">
    <property type="entry name" value="GGDEF_dom"/>
</dbReference>
<evidence type="ECO:0000313" key="3">
    <source>
        <dbReference type="Proteomes" id="UP000265715"/>
    </source>
</evidence>
<keyword evidence="2" id="KW-0808">Transferase</keyword>
<dbReference type="EMBL" id="QXDL01000343">
    <property type="protein sequence ID" value="RIH75819.1"/>
    <property type="molecule type" value="Genomic_DNA"/>
</dbReference>
<keyword evidence="2" id="KW-0548">Nucleotidyltransferase</keyword>
<dbReference type="Pfam" id="PF12651">
    <property type="entry name" value="RHH_3"/>
    <property type="match status" value="1"/>
</dbReference>
<dbReference type="CDD" id="cd01949">
    <property type="entry name" value="GGDEF"/>
    <property type="match status" value="1"/>
</dbReference>
<name>A0A399DW46_9DEIN</name>
<dbReference type="Gene3D" id="3.30.70.270">
    <property type="match status" value="1"/>
</dbReference>
<dbReference type="PANTHER" id="PTHR45138">
    <property type="entry name" value="REGULATORY COMPONENTS OF SENSORY TRANSDUCTION SYSTEM"/>
    <property type="match status" value="1"/>
</dbReference>
<gene>
    <name evidence="2" type="primary">dosC_7</name>
    <name evidence="2" type="ORF">Mterra_03942</name>
</gene>
<dbReference type="SMART" id="SM00267">
    <property type="entry name" value="GGDEF"/>
    <property type="match status" value="1"/>
</dbReference>
<proteinExistence type="predicted"/>
<dbReference type="RefSeq" id="WP_119316765.1">
    <property type="nucleotide sequence ID" value="NZ_QXDL01000343.1"/>
</dbReference>
<organism evidence="2 3">
    <name type="scientific">Calidithermus terrae</name>
    <dbReference type="NCBI Taxonomy" id="1408545"/>
    <lineage>
        <taxon>Bacteria</taxon>
        <taxon>Thermotogati</taxon>
        <taxon>Deinococcota</taxon>
        <taxon>Deinococci</taxon>
        <taxon>Thermales</taxon>
        <taxon>Thermaceae</taxon>
        <taxon>Calidithermus</taxon>
    </lineage>
</organism>
<feature type="domain" description="GGDEF" evidence="1">
    <location>
        <begin position="23"/>
        <end position="156"/>
    </location>
</feature>
<dbReference type="OrthoDB" id="9804955at2"/>
<dbReference type="GO" id="GO:0043709">
    <property type="term" value="P:cell adhesion involved in single-species biofilm formation"/>
    <property type="evidence" value="ECO:0007669"/>
    <property type="project" value="TreeGrafter"/>
</dbReference>
<dbReference type="AlphaFoldDB" id="A0A399DW46"/>
<dbReference type="GO" id="GO:1902201">
    <property type="term" value="P:negative regulation of bacterial-type flagellum-dependent cell motility"/>
    <property type="evidence" value="ECO:0007669"/>
    <property type="project" value="TreeGrafter"/>
</dbReference>
<dbReference type="PROSITE" id="PS50887">
    <property type="entry name" value="GGDEF"/>
    <property type="match status" value="1"/>
</dbReference>
<dbReference type="InterPro" id="IPR038733">
    <property type="entry name" value="Predicted_DNA_bind_prot_RHH"/>
</dbReference>
<dbReference type="EC" id="2.7.7.65" evidence="2"/>
<dbReference type="InterPro" id="IPR043128">
    <property type="entry name" value="Rev_trsase/Diguanyl_cyclase"/>
</dbReference>
<dbReference type="InterPro" id="IPR029787">
    <property type="entry name" value="Nucleotide_cyclase"/>
</dbReference>
<sequence>MTGATTLDREGFYQTLASWKEDGPISVAVADIDEFLAVNQNYGRDVGDAVIALVMKALAGSLPPGSLLTRIGGDEFACALPGASPEEALIQLEEIRQYLAGRKHNVGEVSLAVRLSIGIASFPRHVSDPQQLLQAADEALLRAKREGRSRVAIYVEDKMVLKSNYYPKNQLARLATLSERLGRTEAALLREALADLLDKYREFL</sequence>
<accession>A0A399DW46</accession>